<evidence type="ECO:0000313" key="2">
    <source>
        <dbReference type="Proteomes" id="UP001634007"/>
    </source>
</evidence>
<protein>
    <submittedName>
        <fullName evidence="1">Uncharacterized protein</fullName>
    </submittedName>
</protein>
<reference evidence="1 2" key="1">
    <citation type="submission" date="2024-11" db="EMBL/GenBank/DDBJ databases">
        <title>Chromosome-level genome assembly of Eucalyptus globulus Labill. provides insights into its genome evolution.</title>
        <authorList>
            <person name="Li X."/>
        </authorList>
    </citation>
    <scope>NUCLEOTIDE SEQUENCE [LARGE SCALE GENOMIC DNA]</scope>
    <source>
        <strain evidence="1">CL2024</strain>
        <tissue evidence="1">Fresh tender leaves</tissue>
    </source>
</reference>
<evidence type="ECO:0000313" key="1">
    <source>
        <dbReference type="EMBL" id="KAL3721972.1"/>
    </source>
</evidence>
<proteinExistence type="predicted"/>
<sequence>MNWKPKAMATVSLVCKGFDDLAKRVLRKEFSLAKLLIYCSECSKDGLFNNVQVPGHFIHCTQFSRTMGKGFLMPPCKNDVLYVSDPCEHLDQGDEGDVGFFRGVFKSFSMSMVKGMLIQRGAQLHPTGLCPYHKAKLWSMPEAKMIPQRASCRLGAYSDSSDFYVCPNAHILGNCNLLPLSDSEEAFKLQ</sequence>
<comment type="caution">
    <text evidence="1">The sequence shown here is derived from an EMBL/GenBank/DDBJ whole genome shotgun (WGS) entry which is preliminary data.</text>
</comment>
<dbReference type="PANTHER" id="PTHR31348:SF2">
    <property type="entry name" value="EID1-LIKE F-BOX PROTEIN 1"/>
    <property type="match status" value="1"/>
</dbReference>
<dbReference type="Proteomes" id="UP001634007">
    <property type="component" value="Unassembled WGS sequence"/>
</dbReference>
<dbReference type="EMBL" id="JBJKBG010000009">
    <property type="protein sequence ID" value="KAL3721972.1"/>
    <property type="molecule type" value="Genomic_DNA"/>
</dbReference>
<dbReference type="PANTHER" id="PTHR31348">
    <property type="entry name" value="EID1-LIKE F-BOX PROTEIN 2-RELATED"/>
    <property type="match status" value="1"/>
</dbReference>
<dbReference type="InterPro" id="IPR040267">
    <property type="entry name" value="EID1-like"/>
</dbReference>
<keyword evidence="2" id="KW-1185">Reference proteome</keyword>
<gene>
    <name evidence="1" type="ORF">ACJRO7_034334</name>
</gene>
<name>A0ABD3J8R4_EUCGL</name>
<organism evidence="1 2">
    <name type="scientific">Eucalyptus globulus</name>
    <name type="common">Tasmanian blue gum</name>
    <dbReference type="NCBI Taxonomy" id="34317"/>
    <lineage>
        <taxon>Eukaryota</taxon>
        <taxon>Viridiplantae</taxon>
        <taxon>Streptophyta</taxon>
        <taxon>Embryophyta</taxon>
        <taxon>Tracheophyta</taxon>
        <taxon>Spermatophyta</taxon>
        <taxon>Magnoliopsida</taxon>
        <taxon>eudicotyledons</taxon>
        <taxon>Gunneridae</taxon>
        <taxon>Pentapetalae</taxon>
        <taxon>rosids</taxon>
        <taxon>malvids</taxon>
        <taxon>Myrtales</taxon>
        <taxon>Myrtaceae</taxon>
        <taxon>Myrtoideae</taxon>
        <taxon>Eucalypteae</taxon>
        <taxon>Eucalyptus</taxon>
    </lineage>
</organism>
<dbReference type="AlphaFoldDB" id="A0ABD3J8R4"/>
<accession>A0ABD3J8R4</accession>